<dbReference type="EMBL" id="JAGIZQ010000005">
    <property type="protein sequence ID" value="KAH6627347.1"/>
    <property type="molecule type" value="Genomic_DNA"/>
</dbReference>
<dbReference type="Proteomes" id="UP000724584">
    <property type="component" value="Unassembled WGS sequence"/>
</dbReference>
<accession>A0ACB7P418</accession>
<name>A0ACB7P418_9PEZI</name>
<evidence type="ECO:0000313" key="2">
    <source>
        <dbReference type="Proteomes" id="UP000724584"/>
    </source>
</evidence>
<keyword evidence="2" id="KW-1185">Reference proteome</keyword>
<evidence type="ECO:0000313" key="1">
    <source>
        <dbReference type="EMBL" id="KAH6627347.1"/>
    </source>
</evidence>
<comment type="caution">
    <text evidence="1">The sequence shown here is derived from an EMBL/GenBank/DDBJ whole genome shotgun (WGS) entry which is preliminary data.</text>
</comment>
<organism evidence="1 2">
    <name type="scientific">Chaetomium tenue</name>
    <dbReference type="NCBI Taxonomy" id="1854479"/>
    <lineage>
        <taxon>Eukaryota</taxon>
        <taxon>Fungi</taxon>
        <taxon>Dikarya</taxon>
        <taxon>Ascomycota</taxon>
        <taxon>Pezizomycotina</taxon>
        <taxon>Sordariomycetes</taxon>
        <taxon>Sordariomycetidae</taxon>
        <taxon>Sordariales</taxon>
        <taxon>Chaetomiaceae</taxon>
        <taxon>Chaetomium</taxon>
    </lineage>
</organism>
<protein>
    <submittedName>
        <fullName evidence="1">Uncharacterized protein</fullName>
    </submittedName>
</protein>
<gene>
    <name evidence="1" type="ORF">F5144DRAFT_270469</name>
</gene>
<sequence>MVCVVGWLGGGLDWICPFPLLPRYLGPPNLELSHTPLPTSTKHADTQPQVSIVSRPLHGSGRGGRSSICVVSGLAALVDVSAVHPLGAAGEKGGPKNGNGTAGVSLLRPTSTQCGLLAKLCLVWPGLGRPLEGRNGTRRRMADTNDCTAIPPAVGCCRAQDPLETFPAPRVDWIMPHSAAVLPSFATQQWNSSPKPKTPIPLFARPIQSTQPGGEAFF</sequence>
<reference evidence="1 2" key="1">
    <citation type="journal article" date="2021" name="Nat. Commun.">
        <title>Genetic determinants of endophytism in the Arabidopsis root mycobiome.</title>
        <authorList>
            <person name="Mesny F."/>
            <person name="Miyauchi S."/>
            <person name="Thiergart T."/>
            <person name="Pickel B."/>
            <person name="Atanasova L."/>
            <person name="Karlsson M."/>
            <person name="Huettel B."/>
            <person name="Barry K.W."/>
            <person name="Haridas S."/>
            <person name="Chen C."/>
            <person name="Bauer D."/>
            <person name="Andreopoulos W."/>
            <person name="Pangilinan J."/>
            <person name="LaButti K."/>
            <person name="Riley R."/>
            <person name="Lipzen A."/>
            <person name="Clum A."/>
            <person name="Drula E."/>
            <person name="Henrissat B."/>
            <person name="Kohler A."/>
            <person name="Grigoriev I.V."/>
            <person name="Martin F.M."/>
            <person name="Hacquard S."/>
        </authorList>
    </citation>
    <scope>NUCLEOTIDE SEQUENCE [LARGE SCALE GENOMIC DNA]</scope>
    <source>
        <strain evidence="1 2">MPI-SDFR-AT-0079</strain>
    </source>
</reference>
<proteinExistence type="predicted"/>